<dbReference type="PROSITE" id="PS00194">
    <property type="entry name" value="THIOREDOXIN_1"/>
    <property type="match status" value="1"/>
</dbReference>
<sequence>MWGIQLPQLLMPHISHVIFLSSIADLSVIGQKLLIMKKIILLFAALCPLAALAQGGHFVLKANVSGLKKPVTAYLYYFESGKSRLDSVKSATGNFEFSGDISGICSGRLTLDHTGVGLFKLGAKRDALPVLLEKGEIKVSAVDSISKGIFTGSAINDQNGLYLKTMSSTDKAIDALIAKSEAATPEQRKDQQFQKTMHLGFKSLAAEQEALQLKFITQHPDFYISYLTLVDVAGPIIDVDKIEPLYNKLSPNIRNSREALEFGKLIAMAKVTAVGTMAPDFTQNDTNDQPVKLSDFRGKYVLLDFWASWCGPCRAENPNVVKAYHQFKAKNFTVLSVSLDQPGKKDAWLAAIKADGLEWTQVSDLKFWNNAAAKQYGIRAIPQNFLIDPTGKIIGKNLTGEDLNKKLKEIFGS</sequence>
<organism evidence="6 7">
    <name type="scientific">Mucilaginibacter polytrichastri</name>
    <dbReference type="NCBI Taxonomy" id="1302689"/>
    <lineage>
        <taxon>Bacteria</taxon>
        <taxon>Pseudomonadati</taxon>
        <taxon>Bacteroidota</taxon>
        <taxon>Sphingobacteriia</taxon>
        <taxon>Sphingobacteriales</taxon>
        <taxon>Sphingobacteriaceae</taxon>
        <taxon>Mucilaginibacter</taxon>
    </lineage>
</organism>
<evidence type="ECO:0000256" key="3">
    <source>
        <dbReference type="ARBA" id="ARBA00023157"/>
    </source>
</evidence>
<dbReference type="InterPro" id="IPR025380">
    <property type="entry name" value="DUF4369"/>
</dbReference>
<dbReference type="PANTHER" id="PTHR42852:SF6">
    <property type="entry name" value="THIOL:DISULFIDE INTERCHANGE PROTEIN DSBE"/>
    <property type="match status" value="1"/>
</dbReference>
<dbReference type="CDD" id="cd02966">
    <property type="entry name" value="TlpA_like_family"/>
    <property type="match status" value="1"/>
</dbReference>
<evidence type="ECO:0000256" key="4">
    <source>
        <dbReference type="ARBA" id="ARBA00023284"/>
    </source>
</evidence>
<dbReference type="InterPro" id="IPR036249">
    <property type="entry name" value="Thioredoxin-like_sf"/>
</dbReference>
<feature type="domain" description="Thioredoxin" evidence="5">
    <location>
        <begin position="272"/>
        <end position="413"/>
    </location>
</feature>
<proteinExistence type="predicted"/>
<dbReference type="GO" id="GO:0030313">
    <property type="term" value="C:cell envelope"/>
    <property type="evidence" value="ECO:0007669"/>
    <property type="project" value="UniProtKB-SubCell"/>
</dbReference>
<dbReference type="Gene3D" id="3.40.30.10">
    <property type="entry name" value="Glutaredoxin"/>
    <property type="match status" value="1"/>
</dbReference>
<protein>
    <recommendedName>
        <fullName evidence="5">Thioredoxin domain-containing protein</fullName>
    </recommendedName>
</protein>
<dbReference type="Pfam" id="PF00578">
    <property type="entry name" value="AhpC-TSA"/>
    <property type="match status" value="1"/>
</dbReference>
<comment type="caution">
    <text evidence="6">The sequence shown here is derived from an EMBL/GenBank/DDBJ whole genome shotgun (WGS) entry which is preliminary data.</text>
</comment>
<dbReference type="OrthoDB" id="750178at2"/>
<reference evidence="6 7" key="1">
    <citation type="submission" date="2016-11" db="EMBL/GenBank/DDBJ databases">
        <title>Whole Genome Sequencing of Mucilaginibacter polytrichastri RG4-7(T) isolated from the moss sample.</title>
        <authorList>
            <person name="Li Y."/>
        </authorList>
    </citation>
    <scope>NUCLEOTIDE SEQUENCE [LARGE SCALE GENOMIC DNA]</scope>
    <source>
        <strain evidence="6 7">RG4-7</strain>
    </source>
</reference>
<evidence type="ECO:0000259" key="5">
    <source>
        <dbReference type="PROSITE" id="PS51352"/>
    </source>
</evidence>
<dbReference type="GO" id="GO:0017004">
    <property type="term" value="P:cytochrome complex assembly"/>
    <property type="evidence" value="ECO:0007669"/>
    <property type="project" value="UniProtKB-KW"/>
</dbReference>
<dbReference type="Proteomes" id="UP000186720">
    <property type="component" value="Unassembled WGS sequence"/>
</dbReference>
<dbReference type="PANTHER" id="PTHR42852">
    <property type="entry name" value="THIOL:DISULFIDE INTERCHANGE PROTEIN DSBE"/>
    <property type="match status" value="1"/>
</dbReference>
<dbReference type="InterPro" id="IPR013766">
    <property type="entry name" value="Thioredoxin_domain"/>
</dbReference>
<dbReference type="InterPro" id="IPR050553">
    <property type="entry name" value="Thioredoxin_ResA/DsbE_sf"/>
</dbReference>
<evidence type="ECO:0000256" key="1">
    <source>
        <dbReference type="ARBA" id="ARBA00004196"/>
    </source>
</evidence>
<dbReference type="STRING" id="1302689.RG47T_2469"/>
<evidence type="ECO:0000313" key="7">
    <source>
        <dbReference type="Proteomes" id="UP000186720"/>
    </source>
</evidence>
<name>A0A1Q5ZZ33_9SPHI</name>
<keyword evidence="4" id="KW-0676">Redox-active center</keyword>
<dbReference type="GO" id="GO:0016209">
    <property type="term" value="F:antioxidant activity"/>
    <property type="evidence" value="ECO:0007669"/>
    <property type="project" value="InterPro"/>
</dbReference>
<gene>
    <name evidence="6" type="ORF">RG47T_2469</name>
</gene>
<dbReference type="InterPro" id="IPR000866">
    <property type="entry name" value="AhpC/TSA"/>
</dbReference>
<dbReference type="InterPro" id="IPR017937">
    <property type="entry name" value="Thioredoxin_CS"/>
</dbReference>
<dbReference type="GO" id="GO:0016491">
    <property type="term" value="F:oxidoreductase activity"/>
    <property type="evidence" value="ECO:0007669"/>
    <property type="project" value="InterPro"/>
</dbReference>
<keyword evidence="3" id="KW-1015">Disulfide bond</keyword>
<keyword evidence="7" id="KW-1185">Reference proteome</keyword>
<dbReference type="SUPFAM" id="SSF52833">
    <property type="entry name" value="Thioredoxin-like"/>
    <property type="match status" value="1"/>
</dbReference>
<comment type="subcellular location">
    <subcellularLocation>
        <location evidence="1">Cell envelope</location>
    </subcellularLocation>
</comment>
<dbReference type="EMBL" id="MPPL01000001">
    <property type="protein sequence ID" value="OKS87011.1"/>
    <property type="molecule type" value="Genomic_DNA"/>
</dbReference>
<dbReference type="Pfam" id="PF14289">
    <property type="entry name" value="DUF4369"/>
    <property type="match status" value="1"/>
</dbReference>
<dbReference type="PROSITE" id="PS51352">
    <property type="entry name" value="THIOREDOXIN_2"/>
    <property type="match status" value="1"/>
</dbReference>
<accession>A0A1Q5ZZ33</accession>
<dbReference type="AlphaFoldDB" id="A0A1Q5ZZ33"/>
<evidence type="ECO:0000256" key="2">
    <source>
        <dbReference type="ARBA" id="ARBA00022748"/>
    </source>
</evidence>
<evidence type="ECO:0000313" key="6">
    <source>
        <dbReference type="EMBL" id="OKS87011.1"/>
    </source>
</evidence>
<keyword evidence="2" id="KW-0201">Cytochrome c-type biogenesis</keyword>